<dbReference type="Proteomes" id="UP000178659">
    <property type="component" value="Unassembled WGS sequence"/>
</dbReference>
<dbReference type="EMBL" id="MHCC01000027">
    <property type="protein sequence ID" value="OGY12499.1"/>
    <property type="molecule type" value="Genomic_DNA"/>
</dbReference>
<dbReference type="GO" id="GO:0016747">
    <property type="term" value="F:acyltransferase activity, transferring groups other than amino-acyl groups"/>
    <property type="evidence" value="ECO:0007669"/>
    <property type="project" value="InterPro"/>
</dbReference>
<evidence type="ECO:0000313" key="2">
    <source>
        <dbReference type="EMBL" id="OGY12499.1"/>
    </source>
</evidence>
<organism evidence="2 3">
    <name type="scientific">Candidatus Blackburnbacteria bacterium RIFCSPLOWO2_01_FULL_40_20</name>
    <dbReference type="NCBI Taxonomy" id="1797519"/>
    <lineage>
        <taxon>Bacteria</taxon>
        <taxon>Candidatus Blackburniibacteriota</taxon>
    </lineage>
</organism>
<sequence>MNIKESRVVTGSKESTLPATTFIDVFYHRGLPSEERRKFITWATEIALDAFGRKDAVEFRKSVLAVLQNHFVVFLLKGDRPFAFISTNFFEVESVGVLYVEGMAVKNSYQGGGVATKLVESAFSIACKKGLKIDFIAGKTQNPAVAKSRMNYCQEVYPISAPPTPLVIKIVNAVRGEKGLTKIFEEELLIERDSFPCPLSANRPCTTDLVINRFFDEHVGERDSVFIVGKI</sequence>
<evidence type="ECO:0000259" key="1">
    <source>
        <dbReference type="Pfam" id="PF00583"/>
    </source>
</evidence>
<reference evidence="2 3" key="1">
    <citation type="journal article" date="2016" name="Nat. Commun.">
        <title>Thousands of microbial genomes shed light on interconnected biogeochemical processes in an aquifer system.</title>
        <authorList>
            <person name="Anantharaman K."/>
            <person name="Brown C.T."/>
            <person name="Hug L.A."/>
            <person name="Sharon I."/>
            <person name="Castelle C.J."/>
            <person name="Probst A.J."/>
            <person name="Thomas B.C."/>
            <person name="Singh A."/>
            <person name="Wilkins M.J."/>
            <person name="Karaoz U."/>
            <person name="Brodie E.L."/>
            <person name="Williams K.H."/>
            <person name="Hubbard S.S."/>
            <person name="Banfield J.F."/>
        </authorList>
    </citation>
    <scope>NUCLEOTIDE SEQUENCE [LARGE SCALE GENOMIC DNA]</scope>
</reference>
<accession>A0A1G1VAS2</accession>
<feature type="domain" description="N-acetyltransferase" evidence="1">
    <location>
        <begin position="45"/>
        <end position="135"/>
    </location>
</feature>
<proteinExistence type="predicted"/>
<dbReference type="SUPFAM" id="SSF55729">
    <property type="entry name" value="Acyl-CoA N-acyltransferases (Nat)"/>
    <property type="match status" value="1"/>
</dbReference>
<name>A0A1G1VAS2_9BACT</name>
<comment type="caution">
    <text evidence="2">The sequence shown here is derived from an EMBL/GenBank/DDBJ whole genome shotgun (WGS) entry which is preliminary data.</text>
</comment>
<dbReference type="Pfam" id="PF00583">
    <property type="entry name" value="Acetyltransf_1"/>
    <property type="match status" value="1"/>
</dbReference>
<dbReference type="AlphaFoldDB" id="A0A1G1VAS2"/>
<gene>
    <name evidence="2" type="ORF">A3A77_00810</name>
</gene>
<dbReference type="Gene3D" id="3.40.630.30">
    <property type="match status" value="1"/>
</dbReference>
<dbReference type="InterPro" id="IPR016181">
    <property type="entry name" value="Acyl_CoA_acyltransferase"/>
</dbReference>
<dbReference type="CDD" id="cd04301">
    <property type="entry name" value="NAT_SF"/>
    <property type="match status" value="1"/>
</dbReference>
<dbReference type="InterPro" id="IPR000182">
    <property type="entry name" value="GNAT_dom"/>
</dbReference>
<evidence type="ECO:0000313" key="3">
    <source>
        <dbReference type="Proteomes" id="UP000178659"/>
    </source>
</evidence>
<protein>
    <recommendedName>
        <fullName evidence="1">N-acetyltransferase domain-containing protein</fullName>
    </recommendedName>
</protein>